<dbReference type="Pfam" id="PF00076">
    <property type="entry name" value="RRM_1"/>
    <property type="match status" value="1"/>
</dbReference>
<evidence type="ECO:0000313" key="5">
    <source>
        <dbReference type="EMBL" id="EMG46913.1"/>
    </source>
</evidence>
<keyword evidence="6" id="KW-1185">Reference proteome</keyword>
<dbReference type="GO" id="GO:0003723">
    <property type="term" value="F:RNA binding"/>
    <property type="evidence" value="ECO:0007669"/>
    <property type="project" value="UniProtKB-UniRule"/>
</dbReference>
<feature type="compositionally biased region" description="Basic residues" evidence="3">
    <location>
        <begin position="197"/>
        <end position="212"/>
    </location>
</feature>
<dbReference type="EMBL" id="AOGT01001832">
    <property type="protein sequence ID" value="EMG46913.1"/>
    <property type="molecule type" value="Genomic_DNA"/>
</dbReference>
<dbReference type="AlphaFoldDB" id="M3J4H6"/>
<evidence type="ECO:0000259" key="4">
    <source>
        <dbReference type="PROSITE" id="PS50102"/>
    </source>
</evidence>
<feature type="compositionally biased region" description="Basic and acidic residues" evidence="3">
    <location>
        <begin position="170"/>
        <end position="179"/>
    </location>
</feature>
<dbReference type="GO" id="GO:0000398">
    <property type="term" value="P:mRNA splicing, via spliceosome"/>
    <property type="evidence" value="ECO:0007669"/>
    <property type="project" value="TreeGrafter"/>
</dbReference>
<dbReference type="GO" id="GO:0071011">
    <property type="term" value="C:precatalytic spliceosome"/>
    <property type="evidence" value="ECO:0007669"/>
    <property type="project" value="TreeGrafter"/>
</dbReference>
<evidence type="ECO:0000256" key="3">
    <source>
        <dbReference type="SAM" id="MobiDB-lite"/>
    </source>
</evidence>
<dbReference type="InterPro" id="IPR012677">
    <property type="entry name" value="Nucleotide-bd_a/b_plait_sf"/>
</dbReference>
<comment type="caution">
    <text evidence="5">The sequence shown here is derived from an EMBL/GenBank/DDBJ whole genome shotgun (WGS) entry which is preliminary data.</text>
</comment>
<dbReference type="InterPro" id="IPR035979">
    <property type="entry name" value="RBD_domain_sf"/>
</dbReference>
<dbReference type="Proteomes" id="UP000011777">
    <property type="component" value="Unassembled WGS sequence"/>
</dbReference>
<reference evidence="5 6" key="1">
    <citation type="submission" date="2013-02" db="EMBL/GenBank/DDBJ databases">
        <title>Genome sequence of Candida maltosa Xu316, a potential industrial strain for xylitol and ethanol production.</title>
        <authorList>
            <person name="Yu J."/>
            <person name="Wang Q."/>
            <person name="Geng X."/>
            <person name="Bao W."/>
            <person name="He P."/>
            <person name="Cai J."/>
        </authorList>
    </citation>
    <scope>NUCLEOTIDE SEQUENCE [LARGE SCALE GENOMIC DNA]</scope>
    <source>
        <strain evidence="6">Xu316</strain>
    </source>
</reference>
<sequence>MNTIKQINQINQKELNSNTSYTASWHYEYRDTNYLYLGNIPFNIVEKDIIIIFSQYGIPTHINMVKDKETGKHRGFGFLKYANFKSCILAIDNFNGIKLGDRVLRVDHTYYKLRGDEREDDYLINYDEVRKEIEGNEEEVPKEPRRITEKKEVDEDRLLTGPTNDEDEFKDPMETVKQQEDDDDDEFKDPMEQFIKDKHRKHKSHRHRSDRHRTKDREKSPSR</sequence>
<keyword evidence="1 2" id="KW-0694">RNA-binding</keyword>
<dbReference type="PROSITE" id="PS50102">
    <property type="entry name" value="RRM"/>
    <property type="match status" value="1"/>
</dbReference>
<dbReference type="Gene3D" id="3.30.70.330">
    <property type="match status" value="1"/>
</dbReference>
<dbReference type="PANTHER" id="PTHR45880">
    <property type="entry name" value="RNA-BINDING MOTIF PROTEIN, X-LINKED 2"/>
    <property type="match status" value="1"/>
</dbReference>
<feature type="non-terminal residue" evidence="5">
    <location>
        <position position="1"/>
    </location>
</feature>
<gene>
    <name evidence="5" type="ORF">G210_2820</name>
</gene>
<evidence type="ECO:0000256" key="2">
    <source>
        <dbReference type="PROSITE-ProRule" id="PRU00176"/>
    </source>
</evidence>
<dbReference type="InterPro" id="IPR000504">
    <property type="entry name" value="RRM_dom"/>
</dbReference>
<dbReference type="OrthoDB" id="2573941at2759"/>
<dbReference type="HOGENOM" id="CLU_045495_2_2_1"/>
<dbReference type="STRING" id="1245528.M3J4H6"/>
<proteinExistence type="predicted"/>
<dbReference type="SMART" id="SM00360">
    <property type="entry name" value="RRM"/>
    <property type="match status" value="1"/>
</dbReference>
<dbReference type="GO" id="GO:0071013">
    <property type="term" value="C:catalytic step 2 spliceosome"/>
    <property type="evidence" value="ECO:0007669"/>
    <property type="project" value="TreeGrafter"/>
</dbReference>
<dbReference type="SUPFAM" id="SSF54928">
    <property type="entry name" value="RNA-binding domain, RBD"/>
    <property type="match status" value="1"/>
</dbReference>
<organism evidence="5 6">
    <name type="scientific">Candida maltosa (strain Xu316)</name>
    <name type="common">Yeast</name>
    <dbReference type="NCBI Taxonomy" id="1245528"/>
    <lineage>
        <taxon>Eukaryota</taxon>
        <taxon>Fungi</taxon>
        <taxon>Dikarya</taxon>
        <taxon>Ascomycota</taxon>
        <taxon>Saccharomycotina</taxon>
        <taxon>Pichiomycetes</taxon>
        <taxon>Debaryomycetaceae</taxon>
        <taxon>Candida/Lodderomyces clade</taxon>
        <taxon>Candida</taxon>
    </lineage>
</organism>
<dbReference type="OMA" id="PMEQFIK"/>
<accession>M3J4H6</accession>
<dbReference type="PANTHER" id="PTHR45880:SF1">
    <property type="entry name" value="RNA-BINDING MOTIF PROTEIN, X-LINKED 2"/>
    <property type="match status" value="1"/>
</dbReference>
<dbReference type="InterPro" id="IPR051847">
    <property type="entry name" value="RNA_proc/Spliceosome_comp"/>
</dbReference>
<feature type="compositionally biased region" description="Basic and acidic residues" evidence="3">
    <location>
        <begin position="213"/>
        <end position="223"/>
    </location>
</feature>
<dbReference type="GO" id="GO:0005686">
    <property type="term" value="C:U2 snRNP"/>
    <property type="evidence" value="ECO:0007669"/>
    <property type="project" value="TreeGrafter"/>
</dbReference>
<evidence type="ECO:0000256" key="1">
    <source>
        <dbReference type="ARBA" id="ARBA00022884"/>
    </source>
</evidence>
<feature type="domain" description="RRM" evidence="4">
    <location>
        <begin position="33"/>
        <end position="111"/>
    </location>
</feature>
<name>M3J4H6_CANMX</name>
<feature type="region of interest" description="Disordered" evidence="3">
    <location>
        <begin position="135"/>
        <end position="223"/>
    </location>
</feature>
<evidence type="ECO:0000313" key="6">
    <source>
        <dbReference type="Proteomes" id="UP000011777"/>
    </source>
</evidence>
<feature type="compositionally biased region" description="Basic and acidic residues" evidence="3">
    <location>
        <begin position="135"/>
        <end position="158"/>
    </location>
</feature>
<dbReference type="eggNOG" id="KOG0126">
    <property type="taxonomic scope" value="Eukaryota"/>
</dbReference>
<protein>
    <recommendedName>
        <fullName evidence="4">RRM domain-containing protein</fullName>
    </recommendedName>
</protein>